<keyword evidence="4" id="KW-1185">Reference proteome</keyword>
<evidence type="ECO:0000313" key="4">
    <source>
        <dbReference type="Proteomes" id="UP000504637"/>
    </source>
</evidence>
<dbReference type="RefSeq" id="XP_033456759.1">
    <property type="nucleotide sequence ID" value="XM_033601818.1"/>
</dbReference>
<feature type="domain" description="F-box" evidence="3">
    <location>
        <begin position="1"/>
        <end position="49"/>
    </location>
</feature>
<dbReference type="PANTHER" id="PTHR22870">
    <property type="entry name" value="REGULATOR OF CHROMOSOME CONDENSATION"/>
    <property type="match status" value="1"/>
</dbReference>
<dbReference type="PROSITE" id="PS50181">
    <property type="entry name" value="FBOX"/>
    <property type="match status" value="1"/>
</dbReference>
<reference evidence="5" key="2">
    <citation type="submission" date="2020-04" db="EMBL/GenBank/DDBJ databases">
        <authorList>
            <consortium name="NCBI Genome Project"/>
        </authorList>
    </citation>
    <scope>NUCLEOTIDE SEQUENCE</scope>
    <source>
        <strain evidence="5">CBS 342.82</strain>
    </source>
</reference>
<dbReference type="PROSITE" id="PS50012">
    <property type="entry name" value="RCC1_3"/>
    <property type="match status" value="1"/>
</dbReference>
<accession>A0A6J3LVL7</accession>
<keyword evidence="1" id="KW-0677">Repeat</keyword>
<protein>
    <submittedName>
        <fullName evidence="5">RCC1/BLIP-II</fullName>
    </submittedName>
</protein>
<dbReference type="InterPro" id="IPR000408">
    <property type="entry name" value="Reg_chr_condens"/>
</dbReference>
<dbReference type="SUPFAM" id="SSF81383">
    <property type="entry name" value="F-box domain"/>
    <property type="match status" value="1"/>
</dbReference>
<gene>
    <name evidence="5" type="ORF">K489DRAFT_325235</name>
</gene>
<evidence type="ECO:0000313" key="5">
    <source>
        <dbReference type="RefSeq" id="XP_033456759.1"/>
    </source>
</evidence>
<dbReference type="AlphaFoldDB" id="A0A6J3LVL7"/>
<dbReference type="OrthoDB" id="61110at2759"/>
<dbReference type="SUPFAM" id="SSF50985">
    <property type="entry name" value="RCC1/BLIP-II"/>
    <property type="match status" value="1"/>
</dbReference>
<organism evidence="5">
    <name type="scientific">Dissoconium aciculare CBS 342.82</name>
    <dbReference type="NCBI Taxonomy" id="1314786"/>
    <lineage>
        <taxon>Eukaryota</taxon>
        <taxon>Fungi</taxon>
        <taxon>Dikarya</taxon>
        <taxon>Ascomycota</taxon>
        <taxon>Pezizomycotina</taxon>
        <taxon>Dothideomycetes</taxon>
        <taxon>Dothideomycetidae</taxon>
        <taxon>Mycosphaerellales</taxon>
        <taxon>Dissoconiaceae</taxon>
        <taxon>Dissoconium</taxon>
    </lineage>
</organism>
<feature type="repeat" description="RCC1" evidence="2">
    <location>
        <begin position="80"/>
        <end position="154"/>
    </location>
</feature>
<dbReference type="InterPro" id="IPR001810">
    <property type="entry name" value="F-box_dom"/>
</dbReference>
<evidence type="ECO:0000256" key="2">
    <source>
        <dbReference type="PROSITE-ProRule" id="PRU00235"/>
    </source>
</evidence>
<dbReference type="Pfam" id="PF13540">
    <property type="entry name" value="RCC1_2"/>
    <property type="match status" value="1"/>
</dbReference>
<dbReference type="GeneID" id="54359618"/>
<dbReference type="InterPro" id="IPR036047">
    <property type="entry name" value="F-box-like_dom_sf"/>
</dbReference>
<reference evidence="5" key="3">
    <citation type="submission" date="2025-08" db="UniProtKB">
        <authorList>
            <consortium name="RefSeq"/>
        </authorList>
    </citation>
    <scope>IDENTIFICATION</scope>
    <source>
        <strain evidence="5">CBS 342.82</strain>
    </source>
</reference>
<dbReference type="InterPro" id="IPR051210">
    <property type="entry name" value="Ub_ligase/GEF_domain"/>
</dbReference>
<dbReference type="Proteomes" id="UP000504637">
    <property type="component" value="Unplaced"/>
</dbReference>
<dbReference type="Pfam" id="PF12937">
    <property type="entry name" value="F-box-like"/>
    <property type="match status" value="1"/>
</dbReference>
<evidence type="ECO:0000256" key="1">
    <source>
        <dbReference type="ARBA" id="ARBA00022737"/>
    </source>
</evidence>
<dbReference type="CDD" id="cd09917">
    <property type="entry name" value="F-box_SF"/>
    <property type="match status" value="1"/>
</dbReference>
<dbReference type="Gene3D" id="2.130.10.30">
    <property type="entry name" value="Regulator of chromosome condensation 1/beta-lactamase-inhibitor protein II"/>
    <property type="match status" value="2"/>
</dbReference>
<sequence length="632" mass="70584">MTVILDLPVEVLRLIFPYLEPADYLNFLATCSSLHQSTFLYDSVYWSGQTRHDFRVPNQPVAAADGVRWFKLYKRMLKETSVYSWGNNEKGCLGHSFRAGGARMHNPRLQFRNPHFGRHSDHIAWPGKMENTESLGIISDLQCGGWSTTTLNNKGVLYSVGQMDGSRYPQNPCLEPTALGFPANVKPHHKMIKQMSAGRSHVLGLSDSGRIYSWHDIREPGLYVRFVAHTLVEDGSRSEGTVRKVVAGWSLSAALLEGIGIVVWTPDAVRDGARAEAVLIMESEVIEYSNYNRRLTQPSDQSRLLAETVGEVLDFVLLDHFVLFSTDLGKLYAARVDWGNTERRISSSVEIQIPIPTSSLSNDANSSFVTSVQGSFRNFAVFTRSGQVLTSDQDRIMHLVDGVFPGATRVFDRIPALQDSGVISVAFGDYHFQALHSSGKITSYGKEPQMCGALGLGGNGNPESRLRGMRNDRNNPQDGVLVKHAYTTGRQVWFEPEKRDWIRWITAGGADPGESAERVRMALGSADTTCQGEVSEWIEQQGRDWDRFAAPSKDDDGLCAYFALSIAAAGWHSAALILKNDDLASRGVPYVWKDHNFPRLRLQSGEEMPGEVTFDEWLHGRPEFKLHEDEWI</sequence>
<reference evidence="5" key="1">
    <citation type="submission" date="2020-01" db="EMBL/GenBank/DDBJ databases">
        <authorList>
            <consortium name="DOE Joint Genome Institute"/>
            <person name="Haridas S."/>
            <person name="Albert R."/>
            <person name="Binder M."/>
            <person name="Bloem J."/>
            <person name="Labutti K."/>
            <person name="Salamov A."/>
            <person name="Andreopoulos B."/>
            <person name="Baker S.E."/>
            <person name="Barry K."/>
            <person name="Bills G."/>
            <person name="Bluhm B.H."/>
            <person name="Cannon C."/>
            <person name="Castanera R."/>
            <person name="Culley D.E."/>
            <person name="Daum C."/>
            <person name="Ezra D."/>
            <person name="Gonzalez J.B."/>
            <person name="Henrissat B."/>
            <person name="Kuo A."/>
            <person name="Liang C."/>
            <person name="Lipzen A."/>
            <person name="Lutzoni F."/>
            <person name="Magnuson J."/>
            <person name="Mondo S."/>
            <person name="Nolan M."/>
            <person name="Ohm R."/>
            <person name="Pangilinan J."/>
            <person name="Park H.-J."/>
            <person name="Ramirez L."/>
            <person name="Alfaro M."/>
            <person name="Sun H."/>
            <person name="Tritt A."/>
            <person name="Yoshinaga Y."/>
            <person name="Zwiers L.-H."/>
            <person name="Turgeon B.G."/>
            <person name="Goodwin S.B."/>
            <person name="Spatafora J.W."/>
            <person name="Crous P.W."/>
            <person name="Grigoriev I.V."/>
        </authorList>
    </citation>
    <scope>NUCLEOTIDE SEQUENCE</scope>
    <source>
        <strain evidence="5">CBS 342.82</strain>
    </source>
</reference>
<dbReference type="PANTHER" id="PTHR22870:SF408">
    <property type="entry name" value="OS09G0560450 PROTEIN"/>
    <property type="match status" value="1"/>
</dbReference>
<evidence type="ECO:0000259" key="3">
    <source>
        <dbReference type="PROSITE" id="PS50181"/>
    </source>
</evidence>
<name>A0A6J3LVL7_9PEZI</name>
<proteinExistence type="predicted"/>
<dbReference type="InterPro" id="IPR009091">
    <property type="entry name" value="RCC1/BLIP-II"/>
</dbReference>